<gene>
    <name evidence="1" type="ORF">AYR63_06950</name>
</gene>
<sequence length="168" mass="18682">MRRKDREITDLATMQQIVADGHVITLGINNGDAAPYIVPTNYGYQFDGNTLTLYMHGAPVGKKRTLIAADNQVSFNIVTNAKLFEPTDDQLSHYSYYYQSIYGTGTAVLVSDLSEKETALRALLRHEVGHDVAGEISQHDLAYVGVIRLDVTATRLSSMCSQRRKNKD</sequence>
<keyword evidence="2" id="KW-1185">Reference proteome</keyword>
<dbReference type="AlphaFoldDB" id="A0A1B2IXU9"/>
<evidence type="ECO:0000313" key="1">
    <source>
        <dbReference type="EMBL" id="ANZ66895.1"/>
    </source>
</evidence>
<evidence type="ECO:0000313" key="2">
    <source>
        <dbReference type="Proteomes" id="UP000093267"/>
    </source>
</evidence>
<dbReference type="SUPFAM" id="SSF50475">
    <property type="entry name" value="FMN-binding split barrel"/>
    <property type="match status" value="1"/>
</dbReference>
<dbReference type="OrthoDB" id="9794935at2"/>
<reference evidence="1 2" key="1">
    <citation type="submission" date="2016-03" db="EMBL/GenBank/DDBJ databases">
        <title>Pediococcus and Lactobacillus from brewery environment - whole genome sequencing and assembly.</title>
        <authorList>
            <person name="Behr J."/>
            <person name="Geissler A.J."/>
            <person name="Vogel R.F."/>
        </authorList>
    </citation>
    <scope>NUCLEOTIDE SEQUENCE [LARGE SCALE GENOMIC DNA]</scope>
    <source>
        <strain evidence="1 2">TMW 1.1995</strain>
    </source>
</reference>
<protein>
    <recommendedName>
        <fullName evidence="3">Flavin-nucleotide-binding protein</fullName>
    </recommendedName>
</protein>
<dbReference type="InterPro" id="IPR024747">
    <property type="entry name" value="Pyridox_Oxase-rel"/>
</dbReference>
<organism evidence="1 2">
    <name type="scientific">Secundilactobacillus paracollinoides</name>
    <dbReference type="NCBI Taxonomy" id="240427"/>
    <lineage>
        <taxon>Bacteria</taxon>
        <taxon>Bacillati</taxon>
        <taxon>Bacillota</taxon>
        <taxon>Bacilli</taxon>
        <taxon>Lactobacillales</taxon>
        <taxon>Lactobacillaceae</taxon>
        <taxon>Secundilactobacillus</taxon>
    </lineage>
</organism>
<dbReference type="Gene3D" id="2.30.110.10">
    <property type="entry name" value="Electron Transport, Fmn-binding Protein, Chain A"/>
    <property type="match status" value="1"/>
</dbReference>
<dbReference type="EMBL" id="CP014924">
    <property type="protein sequence ID" value="ANZ66895.1"/>
    <property type="molecule type" value="Genomic_DNA"/>
</dbReference>
<dbReference type="Pfam" id="PF12900">
    <property type="entry name" value="Pyridox_ox_2"/>
    <property type="match status" value="1"/>
</dbReference>
<dbReference type="PANTHER" id="PTHR34071:SF2">
    <property type="entry name" value="FLAVIN-NUCLEOTIDE-BINDING PROTEIN"/>
    <property type="match status" value="1"/>
</dbReference>
<accession>A0A1B2IXU9</accession>
<dbReference type="PANTHER" id="PTHR34071">
    <property type="entry name" value="5-NITROIMIDAZOLE ANTIBIOTICS RESISTANCE PROTEIN, NIMA-FAMILY-RELATED PROTEIN-RELATED"/>
    <property type="match status" value="1"/>
</dbReference>
<name>A0A1B2IXU9_9LACO</name>
<proteinExistence type="predicted"/>
<dbReference type="Proteomes" id="UP000093267">
    <property type="component" value="Chromosome"/>
</dbReference>
<dbReference type="KEGG" id="lpd:AYR62_11255"/>
<dbReference type="InterPro" id="IPR012349">
    <property type="entry name" value="Split_barrel_FMN-bd"/>
</dbReference>
<dbReference type="RefSeq" id="WP_065928424.1">
    <property type="nucleotide sequence ID" value="NZ_CP014915.1"/>
</dbReference>
<evidence type="ECO:0008006" key="3">
    <source>
        <dbReference type="Google" id="ProtNLM"/>
    </source>
</evidence>